<protein>
    <submittedName>
        <fullName evidence="2">Uncharacterized protein</fullName>
    </submittedName>
</protein>
<keyword evidence="3" id="KW-1185">Reference proteome</keyword>
<dbReference type="EMBL" id="SPHZ02000005">
    <property type="protein sequence ID" value="KAF0920040.1"/>
    <property type="molecule type" value="Genomic_DNA"/>
</dbReference>
<comment type="caution">
    <text evidence="2">The sequence shown here is derived from an EMBL/GenBank/DDBJ whole genome shotgun (WGS) entry which is preliminary data.</text>
</comment>
<dbReference type="AlphaFoldDB" id="A0A6G1E5J1"/>
<reference evidence="2 3" key="1">
    <citation type="submission" date="2019-11" db="EMBL/GenBank/DDBJ databases">
        <title>Whole genome sequence of Oryza granulata.</title>
        <authorList>
            <person name="Li W."/>
        </authorList>
    </citation>
    <scope>NUCLEOTIDE SEQUENCE [LARGE SCALE GENOMIC DNA]</scope>
    <source>
        <strain evidence="3">cv. Menghai</strain>
        <tissue evidence="2">Leaf</tissue>
    </source>
</reference>
<organism evidence="2 3">
    <name type="scientific">Oryza meyeriana var. granulata</name>
    <dbReference type="NCBI Taxonomy" id="110450"/>
    <lineage>
        <taxon>Eukaryota</taxon>
        <taxon>Viridiplantae</taxon>
        <taxon>Streptophyta</taxon>
        <taxon>Embryophyta</taxon>
        <taxon>Tracheophyta</taxon>
        <taxon>Spermatophyta</taxon>
        <taxon>Magnoliopsida</taxon>
        <taxon>Liliopsida</taxon>
        <taxon>Poales</taxon>
        <taxon>Poaceae</taxon>
        <taxon>BOP clade</taxon>
        <taxon>Oryzoideae</taxon>
        <taxon>Oryzeae</taxon>
        <taxon>Oryzinae</taxon>
        <taxon>Oryza</taxon>
        <taxon>Oryza meyeriana</taxon>
    </lineage>
</organism>
<evidence type="ECO:0000313" key="3">
    <source>
        <dbReference type="Proteomes" id="UP000479710"/>
    </source>
</evidence>
<sequence>MPIPSPIIALIHKPPVTPIGVIQTEVTVEGRGVDEAAVDKEEGTLRRLRKKVGRKKRKTGRLGVPKNQAGPLG</sequence>
<proteinExistence type="predicted"/>
<feature type="region of interest" description="Disordered" evidence="1">
    <location>
        <begin position="46"/>
        <end position="73"/>
    </location>
</feature>
<gene>
    <name evidence="2" type="ORF">E2562_032614</name>
</gene>
<dbReference type="Proteomes" id="UP000479710">
    <property type="component" value="Unassembled WGS sequence"/>
</dbReference>
<evidence type="ECO:0000313" key="2">
    <source>
        <dbReference type="EMBL" id="KAF0920040.1"/>
    </source>
</evidence>
<name>A0A6G1E5J1_9ORYZ</name>
<feature type="compositionally biased region" description="Basic residues" evidence="1">
    <location>
        <begin position="46"/>
        <end position="60"/>
    </location>
</feature>
<accession>A0A6G1E5J1</accession>
<evidence type="ECO:0000256" key="1">
    <source>
        <dbReference type="SAM" id="MobiDB-lite"/>
    </source>
</evidence>